<dbReference type="SUPFAM" id="SSF50044">
    <property type="entry name" value="SH3-domain"/>
    <property type="match status" value="1"/>
</dbReference>
<proteinExistence type="predicted"/>
<dbReference type="InterPro" id="IPR036028">
    <property type="entry name" value="SH3-like_dom_sf"/>
</dbReference>
<dbReference type="InterPro" id="IPR001060">
    <property type="entry name" value="FCH_dom"/>
</dbReference>
<evidence type="ECO:0000256" key="3">
    <source>
        <dbReference type="ARBA" id="ARBA00022490"/>
    </source>
</evidence>
<comment type="subcellular location">
    <subcellularLocation>
        <location evidence="1">Cytoplasm</location>
        <location evidence="1">Cytoskeleton</location>
    </subcellularLocation>
</comment>
<dbReference type="PROSITE" id="PS50002">
    <property type="entry name" value="SH3"/>
    <property type="match status" value="1"/>
</dbReference>
<dbReference type="Gene3D" id="2.30.30.40">
    <property type="entry name" value="SH3 Domains"/>
    <property type="match status" value="1"/>
</dbReference>
<dbReference type="SMART" id="SM00055">
    <property type="entry name" value="FCH"/>
    <property type="match status" value="1"/>
</dbReference>
<dbReference type="GO" id="GO:0005737">
    <property type="term" value="C:cytoplasm"/>
    <property type="evidence" value="ECO:0000318"/>
    <property type="project" value="GO_Central"/>
</dbReference>
<dbReference type="Pfam" id="PF00018">
    <property type="entry name" value="SH3_1"/>
    <property type="match status" value="1"/>
</dbReference>
<evidence type="ECO:0000256" key="4">
    <source>
        <dbReference type="ARBA" id="ARBA00022553"/>
    </source>
</evidence>
<evidence type="ECO:0000313" key="11">
    <source>
        <dbReference type="Proteomes" id="UP000001554"/>
    </source>
</evidence>
<dbReference type="GO" id="GO:0005886">
    <property type="term" value="C:plasma membrane"/>
    <property type="evidence" value="ECO:0000318"/>
    <property type="project" value="GO_Central"/>
</dbReference>
<dbReference type="PROSITE" id="PS51741">
    <property type="entry name" value="F_BAR"/>
    <property type="match status" value="1"/>
</dbReference>
<feature type="domain" description="SH3" evidence="9">
    <location>
        <begin position="517"/>
        <end position="576"/>
    </location>
</feature>
<dbReference type="SMART" id="SM00326">
    <property type="entry name" value="SH3"/>
    <property type="match status" value="1"/>
</dbReference>
<dbReference type="Pfam" id="PF00611">
    <property type="entry name" value="FCH"/>
    <property type="match status" value="1"/>
</dbReference>
<dbReference type="PRINTS" id="PR00452">
    <property type="entry name" value="SH3DOMAIN"/>
</dbReference>
<keyword evidence="5" id="KW-0206">Cytoskeleton</keyword>
<dbReference type="OrthoDB" id="28357at2759"/>
<dbReference type="SUPFAM" id="SSF103657">
    <property type="entry name" value="BAR/IMD domain-like"/>
    <property type="match status" value="1"/>
</dbReference>
<evidence type="ECO:0000259" key="10">
    <source>
        <dbReference type="PROSITE" id="PS51741"/>
    </source>
</evidence>
<dbReference type="OMA" id="HRLARFQ"/>
<protein>
    <submittedName>
        <fullName evidence="12">Nostrin-like isoform X1</fullName>
    </submittedName>
</protein>
<dbReference type="KEGG" id="bfo:118424546"/>
<dbReference type="PANTHER" id="PTHR23065:SF7">
    <property type="entry name" value="NOSTRIN, ISOFORM H"/>
    <property type="match status" value="1"/>
</dbReference>
<dbReference type="InterPro" id="IPR027267">
    <property type="entry name" value="AH/BAR_dom_sf"/>
</dbReference>
<dbReference type="InterPro" id="IPR001452">
    <property type="entry name" value="SH3_domain"/>
</dbReference>
<evidence type="ECO:0000313" key="12">
    <source>
        <dbReference type="RefSeq" id="XP_035689051.1"/>
    </source>
</evidence>
<accession>A0A9J7LUW0</accession>
<dbReference type="InterPro" id="IPR035656">
    <property type="entry name" value="Nostrin_SH3"/>
</dbReference>
<name>A0A9J7LUW0_BRAFL</name>
<dbReference type="CDD" id="cd11823">
    <property type="entry name" value="SH3_Nostrin"/>
    <property type="match status" value="1"/>
</dbReference>
<dbReference type="Proteomes" id="UP000001554">
    <property type="component" value="Chromosome 10"/>
</dbReference>
<keyword evidence="7 8" id="KW-0175">Coiled coil</keyword>
<evidence type="ECO:0000256" key="5">
    <source>
        <dbReference type="ARBA" id="ARBA00023212"/>
    </source>
</evidence>
<reference evidence="12" key="2">
    <citation type="submission" date="2025-08" db="UniProtKB">
        <authorList>
            <consortium name="RefSeq"/>
        </authorList>
    </citation>
    <scope>IDENTIFICATION</scope>
    <source>
        <strain evidence="12">S238N-H82</strain>
        <tissue evidence="12">Testes</tissue>
    </source>
</reference>
<dbReference type="AlphaFoldDB" id="A0A9J7LUW0"/>
<keyword evidence="3" id="KW-0963">Cytoplasm</keyword>
<reference evidence="11" key="1">
    <citation type="journal article" date="2020" name="Nat. Ecol. Evol.">
        <title>Deeply conserved synteny resolves early events in vertebrate evolution.</title>
        <authorList>
            <person name="Simakov O."/>
            <person name="Marletaz F."/>
            <person name="Yue J.X."/>
            <person name="O'Connell B."/>
            <person name="Jenkins J."/>
            <person name="Brandt A."/>
            <person name="Calef R."/>
            <person name="Tung C.H."/>
            <person name="Huang T.K."/>
            <person name="Schmutz J."/>
            <person name="Satoh N."/>
            <person name="Yu J.K."/>
            <person name="Putnam N.H."/>
            <person name="Green R.E."/>
            <person name="Rokhsar D.S."/>
        </authorList>
    </citation>
    <scope>NUCLEOTIDE SEQUENCE [LARGE SCALE GENOMIC DNA]</scope>
    <source>
        <strain evidence="11">S238N-H82</strain>
    </source>
</reference>
<feature type="coiled-coil region" evidence="8">
    <location>
        <begin position="162"/>
        <end position="189"/>
    </location>
</feature>
<dbReference type="RefSeq" id="XP_035689051.1">
    <property type="nucleotide sequence ID" value="XM_035833158.1"/>
</dbReference>
<dbReference type="Gene3D" id="1.20.1270.60">
    <property type="entry name" value="Arfaptin homology (AH) domain/BAR domain"/>
    <property type="match status" value="1"/>
</dbReference>
<evidence type="ECO:0000256" key="7">
    <source>
        <dbReference type="PROSITE-ProRule" id="PRU01077"/>
    </source>
</evidence>
<evidence type="ECO:0000256" key="8">
    <source>
        <dbReference type="SAM" id="Coils"/>
    </source>
</evidence>
<evidence type="ECO:0000256" key="6">
    <source>
        <dbReference type="PROSITE-ProRule" id="PRU00192"/>
    </source>
</evidence>
<organism evidence="11 12">
    <name type="scientific">Branchiostoma floridae</name>
    <name type="common">Florida lancelet</name>
    <name type="synonym">Amphioxus</name>
    <dbReference type="NCBI Taxonomy" id="7739"/>
    <lineage>
        <taxon>Eukaryota</taxon>
        <taxon>Metazoa</taxon>
        <taxon>Chordata</taxon>
        <taxon>Cephalochordata</taxon>
        <taxon>Leptocardii</taxon>
        <taxon>Amphioxiformes</taxon>
        <taxon>Branchiostomatidae</taxon>
        <taxon>Branchiostoma</taxon>
    </lineage>
</organism>
<evidence type="ECO:0000256" key="1">
    <source>
        <dbReference type="ARBA" id="ARBA00004245"/>
    </source>
</evidence>
<sequence length="584" mass="66675">MPQFKDAFMGHFGYDELKRHMRQAKEFCNEIGTVLHERAELEQAYAKGLSKLSTKLAKAVNTTGGTLMTTWTCVATEMELEAEMHRNLSSALNEDAWKPLKSFIDAQSKTRKPMETTVEKATKSLGERIAEQNKMKVTTYLHARENERLQEQLDDVNSGKGRVFSEKEISKLNKKKKKAEDNQQKSETEYLDLVVKAERSRHDWEGSAYKCCALMQTLEEERIKFMHELLNKYNTFLSDMGPKMVHSCNRLGESVLCVDISADIAHMIEHYKTVDYVPEQLLYDCYEEDTTNTMKTERRKSALLRKLRRLDTEIDREKKSREGTTSSHVPSKRHFFSALFRGVQHLHQVYSDRPGFADSEAKGEVHQQLLHLNAMIDLLTVSQHKLQCTLALLEGHNKPEHPLSQYIEQHRDKQYVGTANVHLKRLRRHSTGSMLLRSDSMLFQGIMHSTLRIPTVITLGATAGPPQASGVSHRHATFMPQGNSVPMRSEPTRMETNSVDSTYDGYSDNEFDDGPPEVICQCKAQFAFTSNEKDEISIQPGDIINVHEKLEDGWWCGELRGHSGYFPASYVEELPTRHASSSEV</sequence>
<keyword evidence="4" id="KW-0597">Phosphoprotein</keyword>
<dbReference type="PANTHER" id="PTHR23065">
    <property type="entry name" value="PROLINE-SERINE-THREONINE PHOSPHATASE INTERACTING PROTEIN 1"/>
    <property type="match status" value="1"/>
</dbReference>
<evidence type="ECO:0000259" key="9">
    <source>
        <dbReference type="PROSITE" id="PS50002"/>
    </source>
</evidence>
<dbReference type="GeneID" id="118424546"/>
<dbReference type="InterPro" id="IPR031160">
    <property type="entry name" value="F_BAR_dom"/>
</dbReference>
<dbReference type="Gene3D" id="6.10.140.470">
    <property type="match status" value="1"/>
</dbReference>
<keyword evidence="2 6" id="KW-0728">SH3 domain</keyword>
<gene>
    <name evidence="12" type="primary">LOC118424546</name>
</gene>
<dbReference type="GO" id="GO:0043226">
    <property type="term" value="C:organelle"/>
    <property type="evidence" value="ECO:0007669"/>
    <property type="project" value="UniProtKB-ARBA"/>
</dbReference>
<evidence type="ECO:0000256" key="2">
    <source>
        <dbReference type="ARBA" id="ARBA00022443"/>
    </source>
</evidence>
<keyword evidence="11" id="KW-1185">Reference proteome</keyword>
<feature type="domain" description="F-BAR" evidence="10">
    <location>
        <begin position="2"/>
        <end position="263"/>
    </location>
</feature>
<dbReference type="CDD" id="cd07658">
    <property type="entry name" value="F-BAR_NOSTRIN"/>
    <property type="match status" value="1"/>
</dbReference>